<dbReference type="RefSeq" id="WP_150626316.1">
    <property type="nucleotide sequence ID" value="NZ_CABPSQ010000006.1"/>
</dbReference>
<dbReference type="EMBL" id="CABPSQ010000006">
    <property type="protein sequence ID" value="VVE70114.1"/>
    <property type="molecule type" value="Genomic_DNA"/>
</dbReference>
<dbReference type="InterPro" id="IPR050300">
    <property type="entry name" value="GDXG_lipolytic_enzyme"/>
</dbReference>
<evidence type="ECO:0000256" key="2">
    <source>
        <dbReference type="ARBA" id="ARBA00022801"/>
    </source>
</evidence>
<keyword evidence="2 5" id="KW-0378">Hydrolase</keyword>
<evidence type="ECO:0000256" key="1">
    <source>
        <dbReference type="ARBA" id="ARBA00010515"/>
    </source>
</evidence>
<accession>A0A5E5A940</accession>
<keyword evidence="6" id="KW-1185">Reference proteome</keyword>
<feature type="domain" description="Alpha/beta hydrolase fold-3" evidence="4">
    <location>
        <begin position="83"/>
        <end position="287"/>
    </location>
</feature>
<evidence type="ECO:0000313" key="6">
    <source>
        <dbReference type="Proteomes" id="UP000414136"/>
    </source>
</evidence>
<dbReference type="InterPro" id="IPR013094">
    <property type="entry name" value="AB_hydrolase_3"/>
</dbReference>
<comment type="similarity">
    <text evidence="1">Belongs to the 'GDXG' lipolytic enzyme family.</text>
</comment>
<dbReference type="InterPro" id="IPR033140">
    <property type="entry name" value="Lipase_GDXG_put_SER_AS"/>
</dbReference>
<dbReference type="OrthoDB" id="9794445at2"/>
<dbReference type="Pfam" id="PF07859">
    <property type="entry name" value="Abhydrolase_3"/>
    <property type="match status" value="1"/>
</dbReference>
<dbReference type="AlphaFoldDB" id="A0A5E5A940"/>
<dbReference type="Proteomes" id="UP000414136">
    <property type="component" value="Unassembled WGS sequence"/>
</dbReference>
<evidence type="ECO:0000313" key="5">
    <source>
        <dbReference type="EMBL" id="VVE70114.1"/>
    </source>
</evidence>
<dbReference type="PANTHER" id="PTHR48081">
    <property type="entry name" value="AB HYDROLASE SUPERFAMILY PROTEIN C4A8.06C"/>
    <property type="match status" value="1"/>
</dbReference>
<feature type="active site" evidence="3">
    <location>
        <position position="160"/>
    </location>
</feature>
<reference evidence="5 6" key="1">
    <citation type="submission" date="2019-08" db="EMBL/GenBank/DDBJ databases">
        <authorList>
            <person name="Peeters C."/>
        </authorList>
    </citation>
    <scope>NUCLEOTIDE SEQUENCE [LARGE SCALE GENOMIC DNA]</scope>
    <source>
        <strain evidence="5 6">LMG 31118</strain>
    </source>
</reference>
<gene>
    <name evidence="5" type="ORF">PCA31118_03433</name>
</gene>
<dbReference type="SUPFAM" id="SSF53474">
    <property type="entry name" value="alpha/beta-Hydrolases"/>
    <property type="match status" value="1"/>
</dbReference>
<evidence type="ECO:0000256" key="3">
    <source>
        <dbReference type="PROSITE-ProRule" id="PRU10038"/>
    </source>
</evidence>
<organism evidence="5 6">
    <name type="scientific">Pandoraea captiosa</name>
    <dbReference type="NCBI Taxonomy" id="2508302"/>
    <lineage>
        <taxon>Bacteria</taxon>
        <taxon>Pseudomonadati</taxon>
        <taxon>Pseudomonadota</taxon>
        <taxon>Betaproteobacteria</taxon>
        <taxon>Burkholderiales</taxon>
        <taxon>Burkholderiaceae</taxon>
        <taxon>Pandoraea</taxon>
    </lineage>
</organism>
<dbReference type="InterPro" id="IPR029058">
    <property type="entry name" value="AB_hydrolase_fold"/>
</dbReference>
<sequence>MPLNPQAAKMLEILAMMPPIDYSADGTKARAVMAAAAAAGPSPFGPGDEVAHIEDRTITGPGGPLGLRFYYPRANASNLPVTVYFHGGGFVLGCPKEHDNICRSLAKRADTLVISVDYRLAPEAKFPAPIDDGWAALCWVRDTAKTLGADASRIAVAGDSAGGNIAAVVAHRARDNGLTLCHQSLIYPVTDSALNTASYSEMGTGHFLTTEMMRWYWEQYLPHKSAGSDPMASPLRQKRLQHLPPATIVTAQYDPLRDEGEAYGLALIEAGVPVRMQRWPGQIHGFASMMGMIDAADDALTFVASALRESFDTTSQRAA</sequence>
<dbReference type="PROSITE" id="PS01174">
    <property type="entry name" value="LIPASE_GDXG_SER"/>
    <property type="match status" value="1"/>
</dbReference>
<proteinExistence type="inferred from homology"/>
<dbReference type="PANTHER" id="PTHR48081:SF8">
    <property type="entry name" value="ALPHA_BETA HYDROLASE FOLD-3 DOMAIN-CONTAINING PROTEIN-RELATED"/>
    <property type="match status" value="1"/>
</dbReference>
<dbReference type="FunFam" id="3.40.50.1820:FF:000089">
    <property type="entry name" value="Alpha/beta hydrolase"/>
    <property type="match status" value="1"/>
</dbReference>
<dbReference type="Gene3D" id="3.40.50.1820">
    <property type="entry name" value="alpha/beta hydrolase"/>
    <property type="match status" value="1"/>
</dbReference>
<evidence type="ECO:0000259" key="4">
    <source>
        <dbReference type="Pfam" id="PF07859"/>
    </source>
</evidence>
<protein>
    <submittedName>
        <fullName evidence="5">Alpha/beta hydrolase</fullName>
    </submittedName>
</protein>
<name>A0A5E5A940_9BURK</name>
<dbReference type="GO" id="GO:0016787">
    <property type="term" value="F:hydrolase activity"/>
    <property type="evidence" value="ECO:0007669"/>
    <property type="project" value="UniProtKB-KW"/>
</dbReference>